<dbReference type="PANTHER" id="PTHR42109">
    <property type="entry name" value="UNPLACED GENOMIC SCAFFOLD UM_SCAF_CONTIG_1.265, WHOLE GENOME SHOTGUN SEQUENCE"/>
    <property type="match status" value="1"/>
</dbReference>
<evidence type="ECO:0000313" key="6">
    <source>
        <dbReference type="Proteomes" id="UP000011715"/>
    </source>
</evidence>
<feature type="compositionally biased region" description="Basic and acidic residues" evidence="1">
    <location>
        <begin position="279"/>
        <end position="297"/>
    </location>
</feature>
<evidence type="ECO:0000313" key="5">
    <source>
        <dbReference type="EnsemblFungi" id="MAPG_04578T0"/>
    </source>
</evidence>
<feature type="transmembrane region" description="Helical" evidence="2">
    <location>
        <begin position="12"/>
        <end position="30"/>
    </location>
</feature>
<reference evidence="6" key="1">
    <citation type="submission" date="2010-05" db="EMBL/GenBank/DDBJ databases">
        <title>The genome sequence of Magnaporthe poae strain ATCC 64411.</title>
        <authorList>
            <person name="Ma L.-J."/>
            <person name="Dead R."/>
            <person name="Young S."/>
            <person name="Zeng Q."/>
            <person name="Koehrsen M."/>
            <person name="Alvarado L."/>
            <person name="Berlin A."/>
            <person name="Chapman S.B."/>
            <person name="Chen Z."/>
            <person name="Freedman E."/>
            <person name="Gellesch M."/>
            <person name="Goldberg J."/>
            <person name="Griggs A."/>
            <person name="Gujja S."/>
            <person name="Heilman E.R."/>
            <person name="Heiman D."/>
            <person name="Hepburn T."/>
            <person name="Howarth C."/>
            <person name="Jen D."/>
            <person name="Larson L."/>
            <person name="Mehta T."/>
            <person name="Neiman D."/>
            <person name="Pearson M."/>
            <person name="Roberts A."/>
            <person name="Saif S."/>
            <person name="Shea T."/>
            <person name="Shenoy N."/>
            <person name="Sisk P."/>
            <person name="Stolte C."/>
            <person name="Sykes S."/>
            <person name="Walk T."/>
            <person name="White J."/>
            <person name="Yandava C."/>
            <person name="Haas B."/>
            <person name="Nusbaum C."/>
            <person name="Birren B."/>
        </authorList>
    </citation>
    <scope>NUCLEOTIDE SEQUENCE [LARGE SCALE GENOMIC DNA]</scope>
    <source>
        <strain evidence="6">ATCC 64411 / 73-15</strain>
    </source>
</reference>
<gene>
    <name evidence="4" type="ORF">MAPG_04578</name>
</gene>
<keyword evidence="2" id="KW-1133">Transmembrane helix</keyword>
<sequence length="297" mass="33059">MRRPFGYRDAISVLQVAAFTIYLGIAFVVLCTRRSGWWSLFVFSLLRLVGAALMLATFERNSRDVWAGVLVCESLCIAQMTVLLKTLLARLNRFALVIPTWGFVLPEVFAFGGIGLATAGFVYAENWPDPLAPNPIAQSAVVFFTALYLYTVGLFVRLWAARDDRVPAEERPALLCFAILMPFMLARISYSLVFVITGDERFNAVLGDPTVYLFLVAANEVGMVAGWSTTTLRLGKLPFKMNAYGLKVPDIRLSRPEERDIPPSPDLPSQEGSAAQKGGRKEARERPESNEQRLRNV</sequence>
<feature type="transmembrane region" description="Helical" evidence="2">
    <location>
        <begin position="210"/>
        <end position="232"/>
    </location>
</feature>
<dbReference type="VEuPathDB" id="FungiDB:MAPG_04578"/>
<dbReference type="PANTHER" id="PTHR42109:SF2">
    <property type="entry name" value="INTEGRAL MEMBRANE PROTEIN"/>
    <property type="match status" value="1"/>
</dbReference>
<dbReference type="Proteomes" id="UP000011715">
    <property type="component" value="Unassembled WGS sequence"/>
</dbReference>
<reference evidence="5" key="5">
    <citation type="submission" date="2015-06" db="UniProtKB">
        <authorList>
            <consortium name="EnsemblFungi"/>
        </authorList>
    </citation>
    <scope>IDENTIFICATION</scope>
    <source>
        <strain evidence="5">ATCC 64411</strain>
    </source>
</reference>
<dbReference type="EMBL" id="ADBL01001073">
    <property type="status" value="NOT_ANNOTATED_CDS"/>
    <property type="molecule type" value="Genomic_DNA"/>
</dbReference>
<organism evidence="5 6">
    <name type="scientific">Magnaporthiopsis poae (strain ATCC 64411 / 73-15)</name>
    <name type="common">Kentucky bluegrass fungus</name>
    <name type="synonym">Magnaporthe poae</name>
    <dbReference type="NCBI Taxonomy" id="644358"/>
    <lineage>
        <taxon>Eukaryota</taxon>
        <taxon>Fungi</taxon>
        <taxon>Dikarya</taxon>
        <taxon>Ascomycota</taxon>
        <taxon>Pezizomycotina</taxon>
        <taxon>Sordariomycetes</taxon>
        <taxon>Sordariomycetidae</taxon>
        <taxon>Magnaporthales</taxon>
        <taxon>Magnaporthaceae</taxon>
        <taxon>Magnaporthiopsis</taxon>
    </lineage>
</organism>
<name>A0A0C4DX40_MAGP6</name>
<dbReference type="OrthoDB" id="2560628at2759"/>
<protein>
    <recommendedName>
        <fullName evidence="3">DUF7702 domain-containing protein</fullName>
    </recommendedName>
</protein>
<dbReference type="eggNOG" id="ENOG502SUUA">
    <property type="taxonomic scope" value="Eukaryota"/>
</dbReference>
<feature type="transmembrane region" description="Helical" evidence="2">
    <location>
        <begin position="96"/>
        <end position="124"/>
    </location>
</feature>
<keyword evidence="2" id="KW-0472">Membrane</keyword>
<accession>A0A0C4DX40</accession>
<evidence type="ECO:0000256" key="1">
    <source>
        <dbReference type="SAM" id="MobiDB-lite"/>
    </source>
</evidence>
<feature type="transmembrane region" description="Helical" evidence="2">
    <location>
        <begin position="37"/>
        <end position="58"/>
    </location>
</feature>
<feature type="transmembrane region" description="Helical" evidence="2">
    <location>
        <begin position="172"/>
        <end position="190"/>
    </location>
</feature>
<dbReference type="EMBL" id="GL876968">
    <property type="protein sequence ID" value="KLU85555.1"/>
    <property type="molecule type" value="Genomic_DNA"/>
</dbReference>
<dbReference type="Pfam" id="PF24800">
    <property type="entry name" value="DUF7702"/>
    <property type="match status" value="1"/>
</dbReference>
<feature type="transmembrane region" description="Helical" evidence="2">
    <location>
        <begin position="64"/>
        <end position="84"/>
    </location>
</feature>
<evidence type="ECO:0000259" key="3">
    <source>
        <dbReference type="Pfam" id="PF24800"/>
    </source>
</evidence>
<reference evidence="4" key="3">
    <citation type="submission" date="2011-03" db="EMBL/GenBank/DDBJ databases">
        <title>Annotation of Magnaporthe poae ATCC 64411.</title>
        <authorList>
            <person name="Ma L.-J."/>
            <person name="Dead R."/>
            <person name="Young S.K."/>
            <person name="Zeng Q."/>
            <person name="Gargeya S."/>
            <person name="Fitzgerald M."/>
            <person name="Haas B."/>
            <person name="Abouelleil A."/>
            <person name="Alvarado L."/>
            <person name="Arachchi H.M."/>
            <person name="Berlin A."/>
            <person name="Brown A."/>
            <person name="Chapman S.B."/>
            <person name="Chen Z."/>
            <person name="Dunbar C."/>
            <person name="Freedman E."/>
            <person name="Gearin G."/>
            <person name="Gellesch M."/>
            <person name="Goldberg J."/>
            <person name="Griggs A."/>
            <person name="Gujja S."/>
            <person name="Heiman D."/>
            <person name="Howarth C."/>
            <person name="Larson L."/>
            <person name="Lui A."/>
            <person name="MacDonald P.J.P."/>
            <person name="Mehta T."/>
            <person name="Montmayeur A."/>
            <person name="Murphy C."/>
            <person name="Neiman D."/>
            <person name="Pearson M."/>
            <person name="Priest M."/>
            <person name="Roberts A."/>
            <person name="Saif S."/>
            <person name="Shea T."/>
            <person name="Shenoy N."/>
            <person name="Sisk P."/>
            <person name="Stolte C."/>
            <person name="Sykes S."/>
            <person name="Yandava C."/>
            <person name="Wortman J."/>
            <person name="Nusbaum C."/>
            <person name="Birren B."/>
        </authorList>
    </citation>
    <scope>NUCLEOTIDE SEQUENCE</scope>
    <source>
        <strain evidence="4">ATCC 64411</strain>
    </source>
</reference>
<evidence type="ECO:0000313" key="4">
    <source>
        <dbReference type="EMBL" id="KLU85555.1"/>
    </source>
</evidence>
<dbReference type="OMA" id="WHFRIPE"/>
<dbReference type="STRING" id="644358.A0A0C4DX40"/>
<reference evidence="5" key="4">
    <citation type="journal article" date="2015" name="G3 (Bethesda)">
        <title>Genome sequences of three phytopathogenic species of the Magnaporthaceae family of fungi.</title>
        <authorList>
            <person name="Okagaki L.H."/>
            <person name="Nunes C.C."/>
            <person name="Sailsbery J."/>
            <person name="Clay B."/>
            <person name="Brown D."/>
            <person name="John T."/>
            <person name="Oh Y."/>
            <person name="Young N."/>
            <person name="Fitzgerald M."/>
            <person name="Haas B.J."/>
            <person name="Zeng Q."/>
            <person name="Young S."/>
            <person name="Adiconis X."/>
            <person name="Fan L."/>
            <person name="Levin J.Z."/>
            <person name="Mitchell T.K."/>
            <person name="Okubara P.A."/>
            <person name="Farman M.L."/>
            <person name="Kohn L.M."/>
            <person name="Birren B."/>
            <person name="Ma L.-J."/>
            <person name="Dean R.A."/>
        </authorList>
    </citation>
    <scope>NUCLEOTIDE SEQUENCE</scope>
    <source>
        <strain evidence="5">ATCC 64411 / 73-15</strain>
    </source>
</reference>
<feature type="region of interest" description="Disordered" evidence="1">
    <location>
        <begin position="254"/>
        <end position="297"/>
    </location>
</feature>
<feature type="domain" description="DUF7702" evidence="3">
    <location>
        <begin position="6"/>
        <end position="232"/>
    </location>
</feature>
<keyword evidence="6" id="KW-1185">Reference proteome</keyword>
<keyword evidence="2" id="KW-0812">Transmembrane</keyword>
<proteinExistence type="predicted"/>
<reference evidence="4" key="2">
    <citation type="submission" date="2010-05" db="EMBL/GenBank/DDBJ databases">
        <title>The Genome Sequence of Magnaporthe poae strain ATCC 64411.</title>
        <authorList>
            <consortium name="The Broad Institute Genome Sequencing Platform"/>
            <consortium name="Broad Institute Genome Sequencing Center for Infectious Disease"/>
            <person name="Ma L.-J."/>
            <person name="Dead R."/>
            <person name="Young S."/>
            <person name="Zeng Q."/>
            <person name="Koehrsen M."/>
            <person name="Alvarado L."/>
            <person name="Berlin A."/>
            <person name="Chapman S.B."/>
            <person name="Chen Z."/>
            <person name="Freedman E."/>
            <person name="Gellesch M."/>
            <person name="Goldberg J."/>
            <person name="Griggs A."/>
            <person name="Gujja S."/>
            <person name="Heilman E.R."/>
            <person name="Heiman D."/>
            <person name="Hepburn T."/>
            <person name="Howarth C."/>
            <person name="Jen D."/>
            <person name="Larson L."/>
            <person name="Mehta T."/>
            <person name="Neiman D."/>
            <person name="Pearson M."/>
            <person name="Roberts A."/>
            <person name="Saif S."/>
            <person name="Shea T."/>
            <person name="Shenoy N."/>
            <person name="Sisk P."/>
            <person name="Stolte C."/>
            <person name="Sykes S."/>
            <person name="Walk T."/>
            <person name="White J."/>
            <person name="Yandava C."/>
            <person name="Haas B."/>
            <person name="Nusbaum C."/>
            <person name="Birren B."/>
        </authorList>
    </citation>
    <scope>NUCLEOTIDE SEQUENCE</scope>
    <source>
        <strain evidence="4">ATCC 64411</strain>
    </source>
</reference>
<dbReference type="AlphaFoldDB" id="A0A0C4DX40"/>
<dbReference type="EnsemblFungi" id="MAPG_04578T0">
    <property type="protein sequence ID" value="MAPG_04578T0"/>
    <property type="gene ID" value="MAPG_04578"/>
</dbReference>
<dbReference type="InterPro" id="IPR056119">
    <property type="entry name" value="DUF7702"/>
</dbReference>
<feature type="transmembrane region" description="Helical" evidence="2">
    <location>
        <begin position="136"/>
        <end position="160"/>
    </location>
</feature>
<evidence type="ECO:0000256" key="2">
    <source>
        <dbReference type="SAM" id="Phobius"/>
    </source>
</evidence>